<dbReference type="EMBL" id="JAANBB010000340">
    <property type="protein sequence ID" value="KAF7543812.1"/>
    <property type="molecule type" value="Genomic_DNA"/>
</dbReference>
<dbReference type="GO" id="GO:0004305">
    <property type="term" value="F:ethanolamine kinase activity"/>
    <property type="evidence" value="ECO:0007669"/>
    <property type="project" value="UniProtKB-EC"/>
</dbReference>
<dbReference type="EC" id="2.7.1.82" evidence="3"/>
<feature type="region of interest" description="Disordered" evidence="4">
    <location>
        <begin position="366"/>
        <end position="389"/>
    </location>
</feature>
<reference evidence="5" key="1">
    <citation type="submission" date="2020-03" db="EMBL/GenBank/DDBJ databases">
        <title>Draft Genome Sequence of Cylindrodendrum hubeiense.</title>
        <authorList>
            <person name="Buettner E."/>
            <person name="Kellner H."/>
        </authorList>
    </citation>
    <scope>NUCLEOTIDE SEQUENCE</scope>
    <source>
        <strain evidence="5">IHI 201604</strain>
    </source>
</reference>
<comment type="pathway">
    <text evidence="1">Phospholipid metabolism; phosphatidylethanolamine biosynthesis; phosphatidylethanolamine from ethanolamine: step 1/3.</text>
</comment>
<keyword evidence="6" id="KW-1185">Reference proteome</keyword>
<dbReference type="Gene3D" id="3.90.1200.10">
    <property type="match status" value="1"/>
</dbReference>
<evidence type="ECO:0000313" key="5">
    <source>
        <dbReference type="EMBL" id="KAF7543812.1"/>
    </source>
</evidence>
<dbReference type="PANTHER" id="PTHR22603:SF66">
    <property type="entry name" value="ETHANOLAMINE KINASE"/>
    <property type="match status" value="1"/>
</dbReference>
<dbReference type="Gene3D" id="3.30.200.20">
    <property type="entry name" value="Phosphorylase Kinase, domain 1"/>
    <property type="match status" value="1"/>
</dbReference>
<feature type="compositionally biased region" description="Polar residues" evidence="4">
    <location>
        <begin position="368"/>
        <end position="380"/>
    </location>
</feature>
<organism evidence="5 6">
    <name type="scientific">Cylindrodendrum hubeiense</name>
    <dbReference type="NCBI Taxonomy" id="595255"/>
    <lineage>
        <taxon>Eukaryota</taxon>
        <taxon>Fungi</taxon>
        <taxon>Dikarya</taxon>
        <taxon>Ascomycota</taxon>
        <taxon>Pezizomycotina</taxon>
        <taxon>Sordariomycetes</taxon>
        <taxon>Hypocreomycetidae</taxon>
        <taxon>Hypocreales</taxon>
        <taxon>Nectriaceae</taxon>
        <taxon>Cylindrodendrum</taxon>
    </lineage>
</organism>
<dbReference type="OrthoDB" id="10267235at2759"/>
<dbReference type="CDD" id="cd05157">
    <property type="entry name" value="ETNK_euk"/>
    <property type="match status" value="1"/>
</dbReference>
<protein>
    <recommendedName>
        <fullName evidence="3">ethanolamine kinase</fullName>
        <ecNumber evidence="3">2.7.1.82</ecNumber>
    </recommendedName>
</protein>
<evidence type="ECO:0000256" key="4">
    <source>
        <dbReference type="SAM" id="MobiDB-lite"/>
    </source>
</evidence>
<evidence type="ECO:0000256" key="3">
    <source>
        <dbReference type="ARBA" id="ARBA00038874"/>
    </source>
</evidence>
<dbReference type="GO" id="GO:0005737">
    <property type="term" value="C:cytoplasm"/>
    <property type="evidence" value="ECO:0007669"/>
    <property type="project" value="TreeGrafter"/>
</dbReference>
<dbReference type="InterPro" id="IPR011009">
    <property type="entry name" value="Kinase-like_dom_sf"/>
</dbReference>
<evidence type="ECO:0000256" key="2">
    <source>
        <dbReference type="ARBA" id="ARBA00038211"/>
    </source>
</evidence>
<comment type="similarity">
    <text evidence="2">Belongs to the choline/ethanolamine kinase family.</text>
</comment>
<name>A0A9P5H754_9HYPO</name>
<evidence type="ECO:0000256" key="1">
    <source>
        <dbReference type="ARBA" id="ARBA00037883"/>
    </source>
</evidence>
<dbReference type="GO" id="GO:0006646">
    <property type="term" value="P:phosphatidylethanolamine biosynthetic process"/>
    <property type="evidence" value="ECO:0007669"/>
    <property type="project" value="TreeGrafter"/>
</dbReference>
<proteinExistence type="inferred from homology"/>
<dbReference type="AlphaFoldDB" id="A0A9P5H754"/>
<dbReference type="SUPFAM" id="SSF56112">
    <property type="entry name" value="Protein kinase-like (PK-like)"/>
    <property type="match status" value="1"/>
</dbReference>
<dbReference type="Pfam" id="PF01633">
    <property type="entry name" value="Choline_kinase"/>
    <property type="match status" value="1"/>
</dbReference>
<gene>
    <name evidence="5" type="ORF">G7Z17_g10437</name>
</gene>
<dbReference type="Proteomes" id="UP000722485">
    <property type="component" value="Unassembled WGS sequence"/>
</dbReference>
<accession>A0A9P5H754</accession>
<evidence type="ECO:0000313" key="6">
    <source>
        <dbReference type="Proteomes" id="UP000722485"/>
    </source>
</evidence>
<sequence>MTVEIPFVPHVFDESEASGSIHPLASFLFPDRGAGNGEIEVTRLTQGTTNALFKASHQRPDQASKSAEEIVLVKVYGEGTEVTIDRNKEIKLHKILSDNKLAPSVLVRFSNGHGYQFLDGTPCSVEAIVEEKIWRGVARELARWHAVLPNAPADGPDVILKFEPSVWSTAKKWLDALPSETEHQRAQKSQLEAEFDYLIEHLLRNRPQDPLVFGHGDLLCGNIIIQEEAAEGTPASVRFIDYEHSTYCPRAFELANHFAEWTGFECNYNLLPTRSTRREFIREYLQTHHNINNGQDGTASSHASQVAEAEVNQVMADVDLFRGFPGFYWGLCALIQAQASTGSIDFDYAGYAEKRLSEYWAWRRSGGPDTQTTEPNQAVSQREARWAAP</sequence>
<dbReference type="PANTHER" id="PTHR22603">
    <property type="entry name" value="CHOLINE/ETHANOALAMINE KINASE"/>
    <property type="match status" value="1"/>
</dbReference>
<comment type="caution">
    <text evidence="5">The sequence shown here is derived from an EMBL/GenBank/DDBJ whole genome shotgun (WGS) entry which is preliminary data.</text>
</comment>